<accession>A0A8H3WWQ9</accession>
<comment type="caution">
    <text evidence="2">The sequence shown here is derived from an EMBL/GenBank/DDBJ whole genome shotgun (WGS) entry which is preliminary data.</text>
</comment>
<keyword evidence="1" id="KW-0812">Transmembrane</keyword>
<dbReference type="EMBL" id="WTPW01002784">
    <property type="protein sequence ID" value="KAF0365847.1"/>
    <property type="molecule type" value="Genomic_DNA"/>
</dbReference>
<dbReference type="AlphaFoldDB" id="A0A8H3WWQ9"/>
<evidence type="ECO:0000313" key="3">
    <source>
        <dbReference type="Proteomes" id="UP000439903"/>
    </source>
</evidence>
<evidence type="ECO:0000256" key="1">
    <source>
        <dbReference type="SAM" id="Phobius"/>
    </source>
</evidence>
<reference evidence="2 3" key="1">
    <citation type="journal article" date="2019" name="Environ. Microbiol.">
        <title>At the nexus of three kingdoms: the genome of the mycorrhizal fungus Gigaspora margarita provides insights into plant, endobacterial and fungal interactions.</title>
        <authorList>
            <person name="Venice F."/>
            <person name="Ghignone S."/>
            <person name="Salvioli di Fossalunga A."/>
            <person name="Amselem J."/>
            <person name="Novero M."/>
            <person name="Xianan X."/>
            <person name="Sedzielewska Toro K."/>
            <person name="Morin E."/>
            <person name="Lipzen A."/>
            <person name="Grigoriev I.V."/>
            <person name="Henrissat B."/>
            <person name="Martin F.M."/>
            <person name="Bonfante P."/>
        </authorList>
    </citation>
    <scope>NUCLEOTIDE SEQUENCE [LARGE SCALE GENOMIC DNA]</scope>
    <source>
        <strain evidence="2 3">BEG34</strain>
    </source>
</reference>
<feature type="transmembrane region" description="Helical" evidence="1">
    <location>
        <begin position="91"/>
        <end position="114"/>
    </location>
</feature>
<feature type="transmembrane region" description="Helical" evidence="1">
    <location>
        <begin position="186"/>
        <end position="208"/>
    </location>
</feature>
<keyword evidence="1" id="KW-0472">Membrane</keyword>
<sequence>MGSITKPSSYRAISKQILASFAVIEFFYFATGAIMIIFGALWFMTFGENLRSIVITRNLLAGTIGVGSFIVVSFLVALIGFISPLKYKNWLVAHVFLIVISSLALLALGGDIWFRTLNERQQYGNEWLEWDNTMKALFEDQLQCCGYQNSTDNPAPSTLCTPDVGQNIPGCIGPITSKATILSQQLFTTLFGFITVDVFALFATIILIQARNVEERYIKIDEKNSHIKDEALKRQYV</sequence>
<organism evidence="2 3">
    <name type="scientific">Gigaspora margarita</name>
    <dbReference type="NCBI Taxonomy" id="4874"/>
    <lineage>
        <taxon>Eukaryota</taxon>
        <taxon>Fungi</taxon>
        <taxon>Fungi incertae sedis</taxon>
        <taxon>Mucoromycota</taxon>
        <taxon>Glomeromycotina</taxon>
        <taxon>Glomeromycetes</taxon>
        <taxon>Diversisporales</taxon>
        <taxon>Gigasporaceae</taxon>
        <taxon>Gigaspora</taxon>
    </lineage>
</organism>
<dbReference type="Proteomes" id="UP000439903">
    <property type="component" value="Unassembled WGS sequence"/>
</dbReference>
<dbReference type="OrthoDB" id="2279611at2759"/>
<keyword evidence="3" id="KW-1185">Reference proteome</keyword>
<keyword evidence="1" id="KW-1133">Transmembrane helix</keyword>
<gene>
    <name evidence="2" type="ORF">F8M41_013678</name>
</gene>
<feature type="transmembrane region" description="Helical" evidence="1">
    <location>
        <begin position="26"/>
        <end position="47"/>
    </location>
</feature>
<evidence type="ECO:0000313" key="2">
    <source>
        <dbReference type="EMBL" id="KAF0365847.1"/>
    </source>
</evidence>
<name>A0A8H3WWQ9_GIGMA</name>
<feature type="transmembrane region" description="Helical" evidence="1">
    <location>
        <begin position="59"/>
        <end position="85"/>
    </location>
</feature>
<proteinExistence type="predicted"/>
<protein>
    <submittedName>
        <fullName evidence="2">Tetraspanin pls1 family</fullName>
    </submittedName>
</protein>